<accession>A0A402CCQ4</accession>
<gene>
    <name evidence="1" type="ORF">Rhow_005037</name>
</gene>
<evidence type="ECO:0000313" key="1">
    <source>
        <dbReference type="EMBL" id="GCE41378.1"/>
    </source>
</evidence>
<protein>
    <submittedName>
        <fullName evidence="1">Uncharacterized protein</fullName>
    </submittedName>
</protein>
<evidence type="ECO:0000313" key="2">
    <source>
        <dbReference type="Proteomes" id="UP000287519"/>
    </source>
</evidence>
<organism evidence="1 2">
    <name type="scientific">Rhodococcus wratislaviensis</name>
    <name type="common">Tsukamurella wratislaviensis</name>
    <dbReference type="NCBI Taxonomy" id="44752"/>
    <lineage>
        <taxon>Bacteria</taxon>
        <taxon>Bacillati</taxon>
        <taxon>Actinomycetota</taxon>
        <taxon>Actinomycetes</taxon>
        <taxon>Mycobacteriales</taxon>
        <taxon>Nocardiaceae</taxon>
        <taxon>Rhodococcus</taxon>
    </lineage>
</organism>
<sequence length="42" mass="4551">MTRDSRWDAINDGDEATIYAGSHKKVGAVAGHRSLIGPIIDR</sequence>
<reference evidence="1 2" key="1">
    <citation type="submission" date="2018-11" db="EMBL/GenBank/DDBJ databases">
        <title>Microbial catabolism of amino acid.</title>
        <authorList>
            <person name="Hibi M."/>
            <person name="Ogawa J."/>
        </authorList>
    </citation>
    <scope>NUCLEOTIDE SEQUENCE [LARGE SCALE GENOMIC DNA]</scope>
    <source>
        <strain evidence="1 2">C31-06</strain>
    </source>
</reference>
<dbReference type="EMBL" id="BHYM01000043">
    <property type="protein sequence ID" value="GCE41378.1"/>
    <property type="molecule type" value="Genomic_DNA"/>
</dbReference>
<name>A0A402CCQ4_RHOWR</name>
<dbReference type="AlphaFoldDB" id="A0A402CCQ4"/>
<keyword evidence="2" id="KW-1185">Reference proteome</keyword>
<comment type="caution">
    <text evidence="1">The sequence shown here is derived from an EMBL/GenBank/DDBJ whole genome shotgun (WGS) entry which is preliminary data.</text>
</comment>
<dbReference type="Proteomes" id="UP000287519">
    <property type="component" value="Unassembled WGS sequence"/>
</dbReference>
<proteinExistence type="predicted"/>